<keyword evidence="10" id="KW-0539">Nucleus</keyword>
<dbReference type="InterPro" id="IPR013087">
    <property type="entry name" value="Znf_C2H2_type"/>
</dbReference>
<feature type="compositionally biased region" description="Polar residues" evidence="12">
    <location>
        <begin position="246"/>
        <end position="259"/>
    </location>
</feature>
<evidence type="ECO:0000256" key="1">
    <source>
        <dbReference type="ARBA" id="ARBA00004123"/>
    </source>
</evidence>
<feature type="compositionally biased region" description="Polar residues" evidence="12">
    <location>
        <begin position="111"/>
        <end position="134"/>
    </location>
</feature>
<reference evidence="14" key="2">
    <citation type="submission" date="2023-06" db="EMBL/GenBank/DDBJ databases">
        <authorList>
            <consortium name="Lawrence Berkeley National Laboratory"/>
            <person name="Haridas S."/>
            <person name="Hensen N."/>
            <person name="Bonometti L."/>
            <person name="Westerberg I."/>
            <person name="Brannstrom I.O."/>
            <person name="Guillou S."/>
            <person name="Cros-Aarteil S."/>
            <person name="Calhoun S."/>
            <person name="Kuo A."/>
            <person name="Mondo S."/>
            <person name="Pangilinan J."/>
            <person name="Riley R."/>
            <person name="Labutti K."/>
            <person name="Andreopoulos B."/>
            <person name="Lipzen A."/>
            <person name="Chen C."/>
            <person name="Yanf M."/>
            <person name="Daum C."/>
            <person name="Ng V."/>
            <person name="Clum A."/>
            <person name="Steindorff A."/>
            <person name="Ohm R."/>
            <person name="Martin F."/>
            <person name="Silar P."/>
            <person name="Natvig D."/>
            <person name="Lalanne C."/>
            <person name="Gautier V."/>
            <person name="Ament-Velasquez S.L."/>
            <person name="Kruys A."/>
            <person name="Hutchinson M.I."/>
            <person name="Powell A.J."/>
            <person name="Barry K."/>
            <person name="Miller A.N."/>
            <person name="Grigoriev I.V."/>
            <person name="Debuchy R."/>
            <person name="Gladieux P."/>
            <person name="Thoren M.H."/>
            <person name="Johannesson H."/>
        </authorList>
    </citation>
    <scope>NUCLEOTIDE SEQUENCE</scope>
    <source>
        <strain evidence="14">CBS 118394</strain>
    </source>
</reference>
<keyword evidence="3" id="KW-0479">Metal-binding</keyword>
<keyword evidence="15" id="KW-1185">Reference proteome</keyword>
<dbReference type="Pfam" id="PF00096">
    <property type="entry name" value="zf-C2H2"/>
    <property type="match status" value="2"/>
</dbReference>
<reference evidence="14" key="1">
    <citation type="journal article" date="2023" name="Mol. Phylogenet. Evol.">
        <title>Genome-scale phylogeny and comparative genomics of the fungal order Sordariales.</title>
        <authorList>
            <person name="Hensen N."/>
            <person name="Bonometti L."/>
            <person name="Westerberg I."/>
            <person name="Brannstrom I.O."/>
            <person name="Guillou S."/>
            <person name="Cros-Aarteil S."/>
            <person name="Calhoun S."/>
            <person name="Haridas S."/>
            <person name="Kuo A."/>
            <person name="Mondo S."/>
            <person name="Pangilinan J."/>
            <person name="Riley R."/>
            <person name="LaButti K."/>
            <person name="Andreopoulos B."/>
            <person name="Lipzen A."/>
            <person name="Chen C."/>
            <person name="Yan M."/>
            <person name="Daum C."/>
            <person name="Ng V."/>
            <person name="Clum A."/>
            <person name="Steindorff A."/>
            <person name="Ohm R.A."/>
            <person name="Martin F."/>
            <person name="Silar P."/>
            <person name="Natvig D.O."/>
            <person name="Lalanne C."/>
            <person name="Gautier V."/>
            <person name="Ament-Velasquez S.L."/>
            <person name="Kruys A."/>
            <person name="Hutchinson M.I."/>
            <person name="Powell A.J."/>
            <person name="Barry K."/>
            <person name="Miller A.N."/>
            <person name="Grigoriev I.V."/>
            <person name="Debuchy R."/>
            <person name="Gladieux P."/>
            <person name="Hiltunen Thoren M."/>
            <person name="Johannesson H."/>
        </authorList>
    </citation>
    <scope>NUCLEOTIDE SEQUENCE</scope>
    <source>
        <strain evidence="14">CBS 118394</strain>
    </source>
</reference>
<dbReference type="SUPFAM" id="SSF57667">
    <property type="entry name" value="beta-beta-alpha zinc fingers"/>
    <property type="match status" value="1"/>
</dbReference>
<feature type="region of interest" description="Disordered" evidence="12">
    <location>
        <begin position="1"/>
        <end position="328"/>
    </location>
</feature>
<keyword evidence="6" id="KW-0862">Zinc</keyword>
<keyword evidence="7" id="KW-0805">Transcription regulation</keyword>
<feature type="domain" description="C2H2-type" evidence="13">
    <location>
        <begin position="378"/>
        <end position="405"/>
    </location>
</feature>
<evidence type="ECO:0000259" key="13">
    <source>
        <dbReference type="PROSITE" id="PS50157"/>
    </source>
</evidence>
<dbReference type="EMBL" id="JAUEDM010000001">
    <property type="protein sequence ID" value="KAK3331001.1"/>
    <property type="molecule type" value="Genomic_DNA"/>
</dbReference>
<feature type="compositionally biased region" description="Low complexity" evidence="12">
    <location>
        <begin position="76"/>
        <end position="97"/>
    </location>
</feature>
<dbReference type="GO" id="GO:0001227">
    <property type="term" value="F:DNA-binding transcription repressor activity, RNA polymerase II-specific"/>
    <property type="evidence" value="ECO:0007669"/>
    <property type="project" value="TreeGrafter"/>
</dbReference>
<dbReference type="SMART" id="SM00355">
    <property type="entry name" value="ZnF_C2H2"/>
    <property type="match status" value="2"/>
</dbReference>
<feature type="compositionally biased region" description="Low complexity" evidence="12">
    <location>
        <begin position="184"/>
        <end position="193"/>
    </location>
</feature>
<proteinExistence type="inferred from homology"/>
<evidence type="ECO:0000256" key="11">
    <source>
        <dbReference type="PROSITE-ProRule" id="PRU00042"/>
    </source>
</evidence>
<name>A0AAE0ITI0_9PEZI</name>
<evidence type="ECO:0000256" key="6">
    <source>
        <dbReference type="ARBA" id="ARBA00022833"/>
    </source>
</evidence>
<dbReference type="InterPro" id="IPR036236">
    <property type="entry name" value="Znf_C2H2_sf"/>
</dbReference>
<evidence type="ECO:0000256" key="2">
    <source>
        <dbReference type="ARBA" id="ARBA00006991"/>
    </source>
</evidence>
<evidence type="ECO:0000313" key="14">
    <source>
        <dbReference type="EMBL" id="KAK3331001.1"/>
    </source>
</evidence>
<evidence type="ECO:0000256" key="8">
    <source>
        <dbReference type="ARBA" id="ARBA00023125"/>
    </source>
</evidence>
<feature type="domain" description="C2H2-type" evidence="13">
    <location>
        <begin position="406"/>
        <end position="434"/>
    </location>
</feature>
<dbReference type="Proteomes" id="UP001283341">
    <property type="component" value="Unassembled WGS sequence"/>
</dbReference>
<evidence type="ECO:0000256" key="10">
    <source>
        <dbReference type="ARBA" id="ARBA00023242"/>
    </source>
</evidence>
<dbReference type="FunFam" id="3.30.160.60:FF:001156">
    <property type="entry name" value="Zinc finger protein 407"/>
    <property type="match status" value="1"/>
</dbReference>
<evidence type="ECO:0000256" key="12">
    <source>
        <dbReference type="SAM" id="MobiDB-lite"/>
    </source>
</evidence>
<feature type="compositionally biased region" description="Polar residues" evidence="12">
    <location>
        <begin position="149"/>
        <end position="168"/>
    </location>
</feature>
<dbReference type="FunFam" id="3.30.160.60:FF:000202">
    <property type="entry name" value="Zinc finger protein 574"/>
    <property type="match status" value="1"/>
</dbReference>
<dbReference type="GO" id="GO:0005654">
    <property type="term" value="C:nucleoplasm"/>
    <property type="evidence" value="ECO:0007669"/>
    <property type="project" value="TreeGrafter"/>
</dbReference>
<evidence type="ECO:0000313" key="15">
    <source>
        <dbReference type="Proteomes" id="UP001283341"/>
    </source>
</evidence>
<evidence type="ECO:0000256" key="7">
    <source>
        <dbReference type="ARBA" id="ARBA00023015"/>
    </source>
</evidence>
<evidence type="ECO:0000256" key="3">
    <source>
        <dbReference type="ARBA" id="ARBA00022723"/>
    </source>
</evidence>
<protein>
    <recommendedName>
        <fullName evidence="13">C2H2-type domain-containing protein</fullName>
    </recommendedName>
</protein>
<feature type="compositionally biased region" description="Polar residues" evidence="12">
    <location>
        <begin position="194"/>
        <end position="215"/>
    </location>
</feature>
<feature type="compositionally biased region" description="Gly residues" evidence="12">
    <location>
        <begin position="228"/>
        <end position="242"/>
    </location>
</feature>
<feature type="compositionally biased region" description="Basic and acidic residues" evidence="12">
    <location>
        <begin position="450"/>
        <end position="469"/>
    </location>
</feature>
<dbReference type="PROSITE" id="PS50157">
    <property type="entry name" value="ZINC_FINGER_C2H2_2"/>
    <property type="match status" value="2"/>
</dbReference>
<evidence type="ECO:0000256" key="9">
    <source>
        <dbReference type="ARBA" id="ARBA00023163"/>
    </source>
</evidence>
<dbReference type="AlphaFoldDB" id="A0AAE0ITI0"/>
<evidence type="ECO:0000256" key="5">
    <source>
        <dbReference type="ARBA" id="ARBA00022771"/>
    </source>
</evidence>
<organism evidence="14 15">
    <name type="scientific">Apodospora peruviana</name>
    <dbReference type="NCBI Taxonomy" id="516989"/>
    <lineage>
        <taxon>Eukaryota</taxon>
        <taxon>Fungi</taxon>
        <taxon>Dikarya</taxon>
        <taxon>Ascomycota</taxon>
        <taxon>Pezizomycotina</taxon>
        <taxon>Sordariomycetes</taxon>
        <taxon>Sordariomycetidae</taxon>
        <taxon>Sordariales</taxon>
        <taxon>Lasiosphaeriaceae</taxon>
        <taxon>Apodospora</taxon>
    </lineage>
</organism>
<comment type="caution">
    <text evidence="14">The sequence shown here is derived from an EMBL/GenBank/DDBJ whole genome shotgun (WGS) entry which is preliminary data.</text>
</comment>
<comment type="subcellular location">
    <subcellularLocation>
        <location evidence="1">Nucleus</location>
    </subcellularLocation>
</comment>
<gene>
    <name evidence="14" type="ORF">B0H66DRAFT_84816</name>
</gene>
<dbReference type="GO" id="GO:0000978">
    <property type="term" value="F:RNA polymerase II cis-regulatory region sequence-specific DNA binding"/>
    <property type="evidence" value="ECO:0007669"/>
    <property type="project" value="TreeGrafter"/>
</dbReference>
<feature type="region of interest" description="Disordered" evidence="12">
    <location>
        <begin position="428"/>
        <end position="469"/>
    </location>
</feature>
<dbReference type="PANTHER" id="PTHR24399:SF70">
    <property type="entry name" value="C2H2-TYPE DOMAIN-CONTAINING PROTEIN"/>
    <property type="match status" value="1"/>
</dbReference>
<dbReference type="Gene3D" id="3.30.160.60">
    <property type="entry name" value="Classic Zinc Finger"/>
    <property type="match status" value="2"/>
</dbReference>
<feature type="compositionally biased region" description="Low complexity" evidence="12">
    <location>
        <begin position="260"/>
        <end position="280"/>
    </location>
</feature>
<keyword evidence="5 11" id="KW-0863">Zinc-finger</keyword>
<sequence>MMQTSFATSFADRRPAATGLPQFSLPPPDIPRIASDGISPSSGGHSGSSQSSQPGSTLYYQPQNHMSGPWAPAGGSQQQQQQQQSSYTFSNSSSGAPGAPGPAGGSQQSSYAFNSASSGAPVSSPLGQQSFTPRHNNHFGAPSPHYGSRNPSSSTNGESMANPPNYQEQGGPFPSPIGAGGPSLGSTLSPLSSQATTSQQHATLSQPMLTSQAPAGSQPPTPGQQNGTPGGASQGQESGGGYRAPSMQNNYYPPSSTPQQHSFPSFAPSAPQQSPTAHSPIASSGPPSRALGPVSSGGMAPPMGYGSRNHHPSMPPVTYGPPFHGTPGAILSNLNQPGHPMSVIGGPHGMPYHHAMHPHPQNHVYGMHAGGPPGDRPFKCDQCPQSFNRNHDLKRHKRIHLAVKPFPCNHCDKSFSRKDALKRHRLVKGCGKGPENDGNTTGTHGGSPPDRSDAMSDRSETNSVVKKES</sequence>
<keyword evidence="9" id="KW-0804">Transcription</keyword>
<dbReference type="GO" id="GO:0008270">
    <property type="term" value="F:zinc ion binding"/>
    <property type="evidence" value="ECO:0007669"/>
    <property type="project" value="UniProtKB-KW"/>
</dbReference>
<evidence type="ECO:0000256" key="4">
    <source>
        <dbReference type="ARBA" id="ARBA00022737"/>
    </source>
</evidence>
<keyword evidence="4" id="KW-0677">Repeat</keyword>
<accession>A0AAE0ITI0</accession>
<dbReference type="GO" id="GO:0032502">
    <property type="term" value="P:developmental process"/>
    <property type="evidence" value="ECO:0007669"/>
    <property type="project" value="UniProtKB-ARBA"/>
</dbReference>
<feature type="compositionally biased region" description="Low complexity" evidence="12">
    <location>
        <begin position="35"/>
        <end position="56"/>
    </location>
</feature>
<keyword evidence="8" id="KW-0238">DNA-binding</keyword>
<dbReference type="PROSITE" id="PS00028">
    <property type="entry name" value="ZINC_FINGER_C2H2_1"/>
    <property type="match status" value="1"/>
</dbReference>
<comment type="similarity">
    <text evidence="2">Belongs to the krueppel C2H2-type zinc-finger protein family.</text>
</comment>
<dbReference type="PANTHER" id="PTHR24399">
    <property type="entry name" value="ZINC FINGER AND BTB DOMAIN-CONTAINING"/>
    <property type="match status" value="1"/>
</dbReference>